<organism evidence="1 2">
    <name type="scientific">Rattus norvegicus</name>
    <name type="common">Rat</name>
    <dbReference type="NCBI Taxonomy" id="10116"/>
    <lineage>
        <taxon>Eukaryota</taxon>
        <taxon>Metazoa</taxon>
        <taxon>Chordata</taxon>
        <taxon>Craniata</taxon>
        <taxon>Vertebrata</taxon>
        <taxon>Euteleostomi</taxon>
        <taxon>Mammalia</taxon>
        <taxon>Eutheria</taxon>
        <taxon>Euarchontoglires</taxon>
        <taxon>Glires</taxon>
        <taxon>Rodentia</taxon>
        <taxon>Myomorpha</taxon>
        <taxon>Muroidea</taxon>
        <taxon>Muridae</taxon>
        <taxon>Murinae</taxon>
        <taxon>Rattus</taxon>
    </lineage>
</organism>
<dbReference type="EMBL" id="CH473975">
    <property type="protein sequence ID" value="EDL95451.1"/>
    <property type="molecule type" value="Genomic_DNA"/>
</dbReference>
<protein>
    <submittedName>
        <fullName evidence="1">RCG63281</fullName>
    </submittedName>
</protein>
<proteinExistence type="predicted"/>
<reference evidence="2" key="1">
    <citation type="submission" date="2005-09" db="EMBL/GenBank/DDBJ databases">
        <authorList>
            <person name="Mural R.J."/>
            <person name="Li P.W."/>
            <person name="Adams M.D."/>
            <person name="Amanatides P.G."/>
            <person name="Baden-Tillson H."/>
            <person name="Barnstead M."/>
            <person name="Chin S.H."/>
            <person name="Dew I."/>
            <person name="Evans C.A."/>
            <person name="Ferriera S."/>
            <person name="Flanigan M."/>
            <person name="Fosler C."/>
            <person name="Glodek A."/>
            <person name="Gu Z."/>
            <person name="Holt R.A."/>
            <person name="Jennings D."/>
            <person name="Kraft C.L."/>
            <person name="Lu F."/>
            <person name="Nguyen T."/>
            <person name="Nusskern D.R."/>
            <person name="Pfannkoch C.M."/>
            <person name="Sitter C."/>
            <person name="Sutton G.G."/>
            <person name="Venter J.C."/>
            <person name="Wang Z."/>
            <person name="Woodage T."/>
            <person name="Zheng X.H."/>
            <person name="Zhong F."/>
        </authorList>
    </citation>
    <scope>NUCLEOTIDE SEQUENCE [LARGE SCALE GENOMIC DNA]</scope>
    <source>
        <strain>BN</strain>
        <strain evidence="2">Sprague-Dawley</strain>
    </source>
</reference>
<name>A6J4C8_RAT</name>
<evidence type="ECO:0000313" key="1">
    <source>
        <dbReference type="EMBL" id="EDL95451.1"/>
    </source>
</evidence>
<gene>
    <name evidence="1" type="ORF">rCG_63281</name>
</gene>
<dbReference type="Proteomes" id="UP000234681">
    <property type="component" value="Chromosome 8"/>
</dbReference>
<sequence>MEKRTGSSGTPLLSSLRQARLTPWKASNWQFRRLGLSFCFQELGKSKPHHLA</sequence>
<accession>A6J4C8</accession>
<dbReference type="AlphaFoldDB" id="A6J4C8"/>
<evidence type="ECO:0000313" key="2">
    <source>
        <dbReference type="Proteomes" id="UP000234681"/>
    </source>
</evidence>